<feature type="transmembrane region" description="Helical" evidence="8">
    <location>
        <begin position="29"/>
        <end position="50"/>
    </location>
</feature>
<feature type="transmembrane region" description="Helical" evidence="8">
    <location>
        <begin position="136"/>
        <end position="157"/>
    </location>
</feature>
<evidence type="ECO:0000313" key="9">
    <source>
        <dbReference type="EMBL" id="ABW68505.1"/>
    </source>
</evidence>
<feature type="transmembrane region" description="Helical" evidence="8">
    <location>
        <begin position="418"/>
        <end position="434"/>
    </location>
</feature>
<accession>A8ZXC6</accession>
<organism evidence="9 10">
    <name type="scientific">Desulfosudis oleivorans (strain DSM 6200 / JCM 39069 / Hxd3)</name>
    <name type="common">Desulfococcus oleovorans</name>
    <dbReference type="NCBI Taxonomy" id="96561"/>
    <lineage>
        <taxon>Bacteria</taxon>
        <taxon>Pseudomonadati</taxon>
        <taxon>Thermodesulfobacteriota</taxon>
        <taxon>Desulfobacteria</taxon>
        <taxon>Desulfobacterales</taxon>
        <taxon>Desulfosudaceae</taxon>
        <taxon>Desulfosudis</taxon>
    </lineage>
</organism>
<evidence type="ECO:0008006" key="11">
    <source>
        <dbReference type="Google" id="ProtNLM"/>
    </source>
</evidence>
<evidence type="ECO:0000256" key="7">
    <source>
        <dbReference type="ARBA" id="ARBA00023136"/>
    </source>
</evidence>
<name>A8ZXC6_DESOH</name>
<dbReference type="PANTHER" id="PTHR33908">
    <property type="entry name" value="MANNOSYLTRANSFERASE YKCB-RELATED"/>
    <property type="match status" value="1"/>
</dbReference>
<keyword evidence="6 8" id="KW-1133">Transmembrane helix</keyword>
<keyword evidence="4" id="KW-0808">Transferase</keyword>
<sequence>MNFLPGSSSAGKNIVDKAYVTNSSHFRKVVVHVTAMGLLFIMALTIRLAFLQANHSNVFMQRDAGEYLNYARNLAYFNVFSKAPPGIAAAAPDAFRSPGYPLLLSLVLRISGEQRFLENALTVQQVAGALLTPLTYALGVFFLHPAAAVTAGLLTAFSPHLISVGGCMLSETLFAFCLLAGLCAFQWAIRGTVRVLPVSALLFGCAYLVNETVLFLPFIIAAAIRWRLNRYEDSDYRRAMKRGLRIFVLVFAIFPCVWMFRSHVLLPPVAARGTDRAIATLSHGAYPGFIYKTRFFMPFPYREDPQQPAFGSSMENFTRILWQRAKAEPWRYVSWYFFEKPLYLWRWSIIQGKGDAYIYPVNRRLEEISPLLGVMATTMRLLHPWLMVTAALALPLLLFKRRTETYFPQVRQTLSPQLVLITLLYFTLLYMVFAPWPRYSIPLRPQFYLCATWSLAILMSMIQGLFSKHRAESSISESGPFNG</sequence>
<keyword evidence="5 8" id="KW-0812">Transmembrane</keyword>
<keyword evidence="10" id="KW-1185">Reference proteome</keyword>
<evidence type="ECO:0000256" key="8">
    <source>
        <dbReference type="SAM" id="Phobius"/>
    </source>
</evidence>
<dbReference type="InterPro" id="IPR050297">
    <property type="entry name" value="LipidA_mod_glycosyltrf_83"/>
</dbReference>
<reference evidence="9 10" key="1">
    <citation type="submission" date="2007-10" db="EMBL/GenBank/DDBJ databases">
        <title>Complete sequence of Desulfococcus oleovorans Hxd3.</title>
        <authorList>
            <consortium name="US DOE Joint Genome Institute"/>
            <person name="Copeland A."/>
            <person name="Lucas S."/>
            <person name="Lapidus A."/>
            <person name="Barry K."/>
            <person name="Glavina del Rio T."/>
            <person name="Dalin E."/>
            <person name="Tice H."/>
            <person name="Pitluck S."/>
            <person name="Kiss H."/>
            <person name="Brettin T."/>
            <person name="Bruce D."/>
            <person name="Detter J.C."/>
            <person name="Han C."/>
            <person name="Schmutz J."/>
            <person name="Larimer F."/>
            <person name="Land M."/>
            <person name="Hauser L."/>
            <person name="Kyrpides N."/>
            <person name="Kim E."/>
            <person name="Wawrik B."/>
            <person name="Richardson P."/>
        </authorList>
    </citation>
    <scope>NUCLEOTIDE SEQUENCE [LARGE SCALE GENOMIC DNA]</scope>
    <source>
        <strain evidence="10">DSM 6200 / JCM 39069 / Hxd3</strain>
    </source>
</reference>
<dbReference type="GO" id="GO:0009103">
    <property type="term" value="P:lipopolysaccharide biosynthetic process"/>
    <property type="evidence" value="ECO:0007669"/>
    <property type="project" value="UniProtKB-ARBA"/>
</dbReference>
<dbReference type="Proteomes" id="UP000008561">
    <property type="component" value="Chromosome"/>
</dbReference>
<evidence type="ECO:0000256" key="6">
    <source>
        <dbReference type="ARBA" id="ARBA00022989"/>
    </source>
</evidence>
<proteinExistence type="predicted"/>
<evidence type="ECO:0000256" key="5">
    <source>
        <dbReference type="ARBA" id="ARBA00022692"/>
    </source>
</evidence>
<feature type="transmembrane region" description="Helical" evidence="8">
    <location>
        <begin position="169"/>
        <end position="189"/>
    </location>
</feature>
<evidence type="ECO:0000256" key="2">
    <source>
        <dbReference type="ARBA" id="ARBA00022475"/>
    </source>
</evidence>
<keyword evidence="3" id="KW-0328">Glycosyltransferase</keyword>
<evidence type="ECO:0000313" key="10">
    <source>
        <dbReference type="Proteomes" id="UP000008561"/>
    </source>
</evidence>
<dbReference type="STRING" id="96561.Dole_2702"/>
<dbReference type="PANTHER" id="PTHR33908:SF11">
    <property type="entry name" value="MEMBRANE PROTEIN"/>
    <property type="match status" value="1"/>
</dbReference>
<feature type="transmembrane region" description="Helical" evidence="8">
    <location>
        <begin position="244"/>
        <end position="260"/>
    </location>
</feature>
<dbReference type="eggNOG" id="COG1807">
    <property type="taxonomic scope" value="Bacteria"/>
</dbReference>
<protein>
    <recommendedName>
        <fullName evidence="11">Glycosyltransferase RgtA/B/C/D-like domain-containing protein</fullName>
    </recommendedName>
</protein>
<comment type="subcellular location">
    <subcellularLocation>
        <location evidence="1">Cell membrane</location>
        <topology evidence="1">Multi-pass membrane protein</topology>
    </subcellularLocation>
</comment>
<dbReference type="KEGG" id="dol:Dole_2702"/>
<dbReference type="EMBL" id="CP000859">
    <property type="protein sequence ID" value="ABW68505.1"/>
    <property type="molecule type" value="Genomic_DNA"/>
</dbReference>
<dbReference type="GO" id="GO:0005886">
    <property type="term" value="C:plasma membrane"/>
    <property type="evidence" value="ECO:0007669"/>
    <property type="project" value="UniProtKB-SubCell"/>
</dbReference>
<dbReference type="HOGENOM" id="CLU_611025_0_0_7"/>
<evidence type="ECO:0000256" key="3">
    <source>
        <dbReference type="ARBA" id="ARBA00022676"/>
    </source>
</evidence>
<feature type="transmembrane region" description="Helical" evidence="8">
    <location>
        <begin position="201"/>
        <end position="224"/>
    </location>
</feature>
<feature type="transmembrane region" description="Helical" evidence="8">
    <location>
        <begin position="381"/>
        <end position="398"/>
    </location>
</feature>
<evidence type="ECO:0000256" key="1">
    <source>
        <dbReference type="ARBA" id="ARBA00004651"/>
    </source>
</evidence>
<keyword evidence="7 8" id="KW-0472">Membrane</keyword>
<gene>
    <name evidence="9" type="ordered locus">Dole_2702</name>
</gene>
<dbReference type="AlphaFoldDB" id="A8ZXC6"/>
<feature type="transmembrane region" description="Helical" evidence="8">
    <location>
        <begin position="446"/>
        <end position="466"/>
    </location>
</feature>
<evidence type="ECO:0000256" key="4">
    <source>
        <dbReference type="ARBA" id="ARBA00022679"/>
    </source>
</evidence>
<dbReference type="GO" id="GO:0016763">
    <property type="term" value="F:pentosyltransferase activity"/>
    <property type="evidence" value="ECO:0007669"/>
    <property type="project" value="TreeGrafter"/>
</dbReference>
<keyword evidence="2" id="KW-1003">Cell membrane</keyword>